<gene>
    <name evidence="2" type="ORF">AMOR_09120</name>
</gene>
<dbReference type="SUPFAM" id="SSF51735">
    <property type="entry name" value="NAD(P)-binding Rossmann-fold domains"/>
    <property type="match status" value="1"/>
</dbReference>
<name>A0ABM7WR21_9BACT</name>
<sequence>MVLIRAIVRSLVTGAGGFLGQALLRALSARGDRVAALVRRDPEVVAALGAEPIVGDATDPETLRRAVAGADVVFHLAGVRRATDPAEFLRVNAGSTRLLLDACLAAAPGLSRFVLAGSRAAVGPSRDAVREDAPLSPVEPYGASKAEAERIALSYAGRVPVAIARPPRIMGPGDRENLLFFRIARAGLALDFGDRPLSWIDVDDCARGLLLLADAPEARGEVFFLASPEPTSARGLMEEAARALGVRARRVPVPAPVVRGAARLADLLTDLTGRKLPLNRKLAAQVLAPGWRCDPAKARDRLGFVADTPLATSVARAADWYRAHGWL</sequence>
<dbReference type="Gene3D" id="3.40.50.720">
    <property type="entry name" value="NAD(P)-binding Rossmann-like Domain"/>
    <property type="match status" value="1"/>
</dbReference>
<feature type="domain" description="NAD-dependent epimerase/dehydratase" evidence="1">
    <location>
        <begin position="11"/>
        <end position="222"/>
    </location>
</feature>
<dbReference type="Pfam" id="PF01370">
    <property type="entry name" value="Epimerase"/>
    <property type="match status" value="1"/>
</dbReference>
<dbReference type="InterPro" id="IPR051783">
    <property type="entry name" value="NAD(P)-dependent_oxidoreduct"/>
</dbReference>
<keyword evidence="3" id="KW-1185">Reference proteome</keyword>
<dbReference type="InterPro" id="IPR036291">
    <property type="entry name" value="NAD(P)-bd_dom_sf"/>
</dbReference>
<dbReference type="PANTHER" id="PTHR48079:SF6">
    <property type="entry name" value="NAD(P)-BINDING DOMAIN-CONTAINING PROTEIN-RELATED"/>
    <property type="match status" value="1"/>
</dbReference>
<dbReference type="Proteomes" id="UP001162891">
    <property type="component" value="Chromosome"/>
</dbReference>
<evidence type="ECO:0000313" key="2">
    <source>
        <dbReference type="EMBL" id="BDG01916.1"/>
    </source>
</evidence>
<reference evidence="3" key="1">
    <citation type="journal article" date="2022" name="Int. J. Syst. Evol. Microbiol.">
        <title>Anaeromyxobacter oryzae sp. nov., Anaeromyxobacter diazotrophicus sp. nov. and Anaeromyxobacter paludicola sp. nov., isolated from paddy soils.</title>
        <authorList>
            <person name="Itoh H."/>
            <person name="Xu Z."/>
            <person name="Mise K."/>
            <person name="Masuda Y."/>
            <person name="Ushijima N."/>
            <person name="Hayakawa C."/>
            <person name="Shiratori Y."/>
            <person name="Senoo K."/>
        </authorList>
    </citation>
    <scope>NUCLEOTIDE SEQUENCE [LARGE SCALE GENOMIC DNA]</scope>
    <source>
        <strain evidence="3">Red232</strain>
    </source>
</reference>
<dbReference type="PANTHER" id="PTHR48079">
    <property type="entry name" value="PROTEIN YEEZ"/>
    <property type="match status" value="1"/>
</dbReference>
<evidence type="ECO:0000259" key="1">
    <source>
        <dbReference type="Pfam" id="PF01370"/>
    </source>
</evidence>
<proteinExistence type="predicted"/>
<accession>A0ABM7WR21</accession>
<dbReference type="InterPro" id="IPR001509">
    <property type="entry name" value="Epimerase_deHydtase"/>
</dbReference>
<evidence type="ECO:0000313" key="3">
    <source>
        <dbReference type="Proteomes" id="UP001162891"/>
    </source>
</evidence>
<dbReference type="EMBL" id="AP025591">
    <property type="protein sequence ID" value="BDG01916.1"/>
    <property type="molecule type" value="Genomic_DNA"/>
</dbReference>
<organism evidence="2 3">
    <name type="scientific">Anaeromyxobacter oryzae</name>
    <dbReference type="NCBI Taxonomy" id="2918170"/>
    <lineage>
        <taxon>Bacteria</taxon>
        <taxon>Pseudomonadati</taxon>
        <taxon>Myxococcota</taxon>
        <taxon>Myxococcia</taxon>
        <taxon>Myxococcales</taxon>
        <taxon>Cystobacterineae</taxon>
        <taxon>Anaeromyxobacteraceae</taxon>
        <taxon>Anaeromyxobacter</taxon>
    </lineage>
</organism>
<protein>
    <submittedName>
        <fullName evidence="2">Epimerase</fullName>
    </submittedName>
</protein>